<dbReference type="EMBL" id="PYGD01000015">
    <property type="protein sequence ID" value="PSK88136.1"/>
    <property type="molecule type" value="Genomic_DNA"/>
</dbReference>
<evidence type="ECO:0000313" key="1">
    <source>
        <dbReference type="EMBL" id="PSK88136.1"/>
    </source>
</evidence>
<accession>A0A2P8CT37</accession>
<dbReference type="InterPro" id="IPR025358">
    <property type="entry name" value="DUF4262"/>
</dbReference>
<organism evidence="1 2">
    <name type="scientific">Taibaiella chishuiensis</name>
    <dbReference type="NCBI Taxonomy" id="1434707"/>
    <lineage>
        <taxon>Bacteria</taxon>
        <taxon>Pseudomonadati</taxon>
        <taxon>Bacteroidota</taxon>
        <taxon>Chitinophagia</taxon>
        <taxon>Chitinophagales</taxon>
        <taxon>Chitinophagaceae</taxon>
        <taxon>Taibaiella</taxon>
    </lineage>
</organism>
<reference evidence="1 2" key="1">
    <citation type="submission" date="2018-03" db="EMBL/GenBank/DDBJ databases">
        <title>Genomic Encyclopedia of Type Strains, Phase III (KMG-III): the genomes of soil and plant-associated and newly described type strains.</title>
        <authorList>
            <person name="Whitman W."/>
        </authorList>
    </citation>
    <scope>NUCLEOTIDE SEQUENCE [LARGE SCALE GENOMIC DNA]</scope>
    <source>
        <strain evidence="1 2">CGMCC 1.12700</strain>
    </source>
</reference>
<name>A0A2P8CT37_9BACT</name>
<keyword evidence="2" id="KW-1185">Reference proteome</keyword>
<proteinExistence type="predicted"/>
<protein>
    <submittedName>
        <fullName evidence="1">Uncharacterized protein DUF4262</fullName>
    </submittedName>
</protein>
<dbReference type="Pfam" id="PF14081">
    <property type="entry name" value="DUF4262"/>
    <property type="match status" value="1"/>
</dbReference>
<comment type="caution">
    <text evidence="1">The sequence shown here is derived from an EMBL/GenBank/DDBJ whole genome shotgun (WGS) entry which is preliminary data.</text>
</comment>
<sequence>MEKKGLEFEARQSKLRDWSRVMMFRYGWYIHFVFDDEDFPYGINFHTHGIEDSFAHPDLQICFPIPQEMAHLIFNAIVGEIKKGFVFKAGRRYADIIGGGLSLNFIPVRECGRPLLRIIFTDENGGSCRGLLTNQFTMTGK</sequence>
<dbReference type="AlphaFoldDB" id="A0A2P8CT37"/>
<dbReference type="Proteomes" id="UP000240572">
    <property type="component" value="Unassembled WGS sequence"/>
</dbReference>
<evidence type="ECO:0000313" key="2">
    <source>
        <dbReference type="Proteomes" id="UP000240572"/>
    </source>
</evidence>
<gene>
    <name evidence="1" type="ORF">B0I18_11530</name>
</gene>